<protein>
    <submittedName>
        <fullName evidence="1">Uncharacterized protein</fullName>
    </submittedName>
</protein>
<evidence type="ECO:0000313" key="1">
    <source>
        <dbReference type="EMBL" id="NBN88405.1"/>
    </source>
</evidence>
<proteinExistence type="predicted"/>
<dbReference type="EMBL" id="RGET01000113">
    <property type="protein sequence ID" value="NBN88405.1"/>
    <property type="molecule type" value="Genomic_DNA"/>
</dbReference>
<evidence type="ECO:0000313" key="2">
    <source>
        <dbReference type="Proteomes" id="UP000713222"/>
    </source>
</evidence>
<sequence>MFCKSTTNNNISPRVQLMSNPDKVYISSNTNLTNWDLERVRNLYVSNIYANTDNSTWTRVNNNLECSAIFKCDTLQAYSATNLIKFNNDSNYNNLNMANVNNIFVSNINANSTNNTEIKFNNIINHNNNLLKNYKLDNQTFDKTTSGNIIQKLTLGNTYCAWGLSGIAANTITTFGIFEPTT</sequence>
<name>A0A964V0L5_9PROT</name>
<comment type="caution">
    <text evidence="1">The sequence shown here is derived from an EMBL/GenBank/DDBJ whole genome shotgun (WGS) entry which is preliminary data.</text>
</comment>
<accession>A0A964V0L5</accession>
<gene>
    <name evidence="1" type="ORF">EBV32_04895</name>
</gene>
<dbReference type="Proteomes" id="UP000713222">
    <property type="component" value="Unassembled WGS sequence"/>
</dbReference>
<organism evidence="1 2">
    <name type="scientific">Candidatus Fonsibacter lacus</name>
    <dbReference type="NCBI Taxonomy" id="2576439"/>
    <lineage>
        <taxon>Bacteria</taxon>
        <taxon>Pseudomonadati</taxon>
        <taxon>Pseudomonadota</taxon>
        <taxon>Alphaproteobacteria</taxon>
        <taxon>Candidatus Pelagibacterales</taxon>
        <taxon>Candidatus Pelagibacterales incertae sedis</taxon>
        <taxon>Candidatus Fonsibacter</taxon>
    </lineage>
</organism>
<reference evidence="1" key="1">
    <citation type="submission" date="2018-10" db="EMBL/GenBank/DDBJ databases">
        <title>Iterative Subtractive Binning of Freshwater Chronoseries Metagenomes Recovers Nearly Complete Genomes from over Four Hundred Novel Species.</title>
        <authorList>
            <person name="Rodriguez-R L.M."/>
            <person name="Tsementzi D."/>
            <person name="Luo C."/>
            <person name="Konstantinidis K.T."/>
        </authorList>
    </citation>
    <scope>NUCLEOTIDE SEQUENCE</scope>
    <source>
        <strain evidence="1">WB7_6_001</strain>
    </source>
</reference>
<dbReference type="AlphaFoldDB" id="A0A964V0L5"/>